<evidence type="ECO:0000256" key="1">
    <source>
        <dbReference type="SAM" id="MobiDB-lite"/>
    </source>
</evidence>
<dbReference type="PANTHER" id="PTHR35580">
    <property type="entry name" value="CELL SURFACE GLYCOPROTEIN (S-LAYER PROTEIN)-LIKE PROTEIN"/>
    <property type="match status" value="1"/>
</dbReference>
<dbReference type="RefSeq" id="WP_143141572.1">
    <property type="nucleotide sequence ID" value="NZ_FOMX01000096.1"/>
</dbReference>
<keyword evidence="4" id="KW-1185">Reference proteome</keyword>
<evidence type="ECO:0000313" key="4">
    <source>
        <dbReference type="Proteomes" id="UP000199400"/>
    </source>
</evidence>
<gene>
    <name evidence="3" type="ORF">SAMN02745121_09059</name>
</gene>
<dbReference type="Proteomes" id="UP000199400">
    <property type="component" value="Unassembled WGS sequence"/>
</dbReference>
<name>A0A1I2IX16_9BACT</name>
<sequence length="620" mass="62806">MPQLRYALFPALLAACPGEPGASTGDTDTATVDSTQTDSTVGGMTQAPTTTGTETEGSTTNGDLTTDNPTTTQGTTTEGVSTDSTATTDSSTTDSTTTDSTTTDASTTDSTTTDASTTDTAMPGECMPGESQVCYSGTKGTAGVGKCKAGEQQCGPEGIWGPCEGEVVPALETCDENGDEDCDGADPCLGDGAQQWAVTFGDTGYDEGERVAIDAAGNVVVLAWGDGPIDFGDGPLDNPGKSAYLAKWSPAGELLWAKHFGDLDYEGGPPYGMALTPEGGIVVAGHFRGLIDFGGGKTVQNLTPNYDLFAVKFNDDGVHVWSKPFHSQQSALVMDLAVAPNGDLLLTGEFNTGIDFGGATLTSAGLSDVFVARLTGTGGHVWSRGFGDASGQQGLGIAADSAGNTYATGFFNGTLDPGSGPLVCVSDQDIFLFKLDPAGDALWGERFGEVGVQGPYGGLAVDSKGRVTVAGSTNGVIDFGGGALEGPLLLGVLAQFDGDGAHLWSRPLCEEGSVPRRVATDGLDNVLVTGTFQYGCDLGGDLLGSDDNAYDVFVGKFTPKGQHGWSKGLTGGSTQTGAGIAGSATGSVAVTGDFYGEIDLGAGVVTSQGEADGFVVVFGP</sequence>
<dbReference type="InterPro" id="IPR052918">
    <property type="entry name" value="Motility_Chemotaxis_Reg"/>
</dbReference>
<evidence type="ECO:0008006" key="5">
    <source>
        <dbReference type="Google" id="ProtNLM"/>
    </source>
</evidence>
<feature type="signal peptide" evidence="2">
    <location>
        <begin position="1"/>
        <end position="22"/>
    </location>
</feature>
<dbReference type="PROSITE" id="PS51257">
    <property type="entry name" value="PROKAR_LIPOPROTEIN"/>
    <property type="match status" value="1"/>
</dbReference>
<dbReference type="AlphaFoldDB" id="A0A1I2IX16"/>
<organism evidence="3 4">
    <name type="scientific">Nannocystis exedens</name>
    <dbReference type="NCBI Taxonomy" id="54"/>
    <lineage>
        <taxon>Bacteria</taxon>
        <taxon>Pseudomonadati</taxon>
        <taxon>Myxococcota</taxon>
        <taxon>Polyangia</taxon>
        <taxon>Nannocystales</taxon>
        <taxon>Nannocystaceae</taxon>
        <taxon>Nannocystis</taxon>
    </lineage>
</organism>
<feature type="compositionally biased region" description="Low complexity" evidence="1">
    <location>
        <begin position="42"/>
        <end position="121"/>
    </location>
</feature>
<accession>A0A1I2IX16</accession>
<dbReference type="SUPFAM" id="SSF101898">
    <property type="entry name" value="NHL repeat"/>
    <property type="match status" value="1"/>
</dbReference>
<dbReference type="EMBL" id="FOMX01000096">
    <property type="protein sequence ID" value="SFF46834.1"/>
    <property type="molecule type" value="Genomic_DNA"/>
</dbReference>
<feature type="compositionally biased region" description="Polar residues" evidence="1">
    <location>
        <begin position="24"/>
        <end position="40"/>
    </location>
</feature>
<dbReference type="STRING" id="54.SAMN02745121_09059"/>
<feature type="chain" id="PRO_5011664228" description="Beta-propeller repeat-containing protein" evidence="2">
    <location>
        <begin position="23"/>
        <end position="620"/>
    </location>
</feature>
<keyword evidence="2" id="KW-0732">Signal</keyword>
<reference evidence="4" key="1">
    <citation type="submission" date="2016-10" db="EMBL/GenBank/DDBJ databases">
        <authorList>
            <person name="Varghese N."/>
            <person name="Submissions S."/>
        </authorList>
    </citation>
    <scope>NUCLEOTIDE SEQUENCE [LARGE SCALE GENOMIC DNA]</scope>
    <source>
        <strain evidence="4">ATCC 25963</strain>
    </source>
</reference>
<dbReference type="OrthoDB" id="5522807at2"/>
<proteinExistence type="predicted"/>
<protein>
    <recommendedName>
        <fullName evidence="5">Beta-propeller repeat-containing protein</fullName>
    </recommendedName>
</protein>
<feature type="region of interest" description="Disordered" evidence="1">
    <location>
        <begin position="19"/>
        <end position="125"/>
    </location>
</feature>
<evidence type="ECO:0000256" key="2">
    <source>
        <dbReference type="SAM" id="SignalP"/>
    </source>
</evidence>
<dbReference type="PANTHER" id="PTHR35580:SF1">
    <property type="entry name" value="PHYTASE-LIKE DOMAIN-CONTAINING PROTEIN"/>
    <property type="match status" value="1"/>
</dbReference>
<evidence type="ECO:0000313" key="3">
    <source>
        <dbReference type="EMBL" id="SFF46834.1"/>
    </source>
</evidence>